<keyword evidence="3" id="KW-1185">Reference proteome</keyword>
<sequence>MRRSPREEAERWWRQALHDYEDAQFCFEGKRYHLTCFLAQQSAEKALKAFLYSRGISEVRGHSVAELASLAARLERSFKELHRKAAALDKYYIPTRYPNGLPGGIPAEAFDEVDGQRALELARLVIDFVSERLKG</sequence>
<evidence type="ECO:0000313" key="2">
    <source>
        <dbReference type="EMBL" id="RDV84242.1"/>
    </source>
</evidence>
<reference evidence="2 3" key="1">
    <citation type="submission" date="2018-08" db="EMBL/GenBank/DDBJ databases">
        <title>Form III RuBisCO-mediated autotrophy in Thermodesulfobium bacteria.</title>
        <authorList>
            <person name="Toshchakov S.V."/>
            <person name="Kublanov I.V."/>
            <person name="Frolov E."/>
            <person name="Bonch-Osmolovskaya E.A."/>
            <person name="Tourova T.P."/>
            <person name="Chernych N.A."/>
            <person name="Lebedinsky A.V."/>
        </authorList>
    </citation>
    <scope>NUCLEOTIDE SEQUENCE [LARGE SCALE GENOMIC DNA]</scope>
    <source>
        <strain evidence="2 3">SR</strain>
    </source>
</reference>
<accession>A0A3D8P672</accession>
<proteinExistence type="predicted"/>
<dbReference type="Gene3D" id="1.20.120.330">
    <property type="entry name" value="Nucleotidyltransferases domain 2"/>
    <property type="match status" value="1"/>
</dbReference>
<dbReference type="OrthoDB" id="9808176at2"/>
<protein>
    <submittedName>
        <fullName evidence="2">HEPN domain-containing protein</fullName>
    </submittedName>
</protein>
<dbReference type="EMBL" id="QSLN01000002">
    <property type="protein sequence ID" value="RDV84242.1"/>
    <property type="molecule type" value="Genomic_DNA"/>
</dbReference>
<dbReference type="InterPro" id="IPR007842">
    <property type="entry name" value="HEPN_dom"/>
</dbReference>
<dbReference type="SUPFAM" id="SSF81593">
    <property type="entry name" value="Nucleotidyltransferase substrate binding subunit/domain"/>
    <property type="match status" value="1"/>
</dbReference>
<dbReference type="RefSeq" id="WP_115791985.1">
    <property type="nucleotide sequence ID" value="NZ_QSLN01000002.1"/>
</dbReference>
<dbReference type="SMART" id="SM00748">
    <property type="entry name" value="HEPN"/>
    <property type="match status" value="1"/>
</dbReference>
<organism evidence="2 3">
    <name type="scientific">Ammonifex thiophilus</name>
    <dbReference type="NCBI Taxonomy" id="444093"/>
    <lineage>
        <taxon>Bacteria</taxon>
        <taxon>Bacillati</taxon>
        <taxon>Bacillota</taxon>
        <taxon>Clostridia</taxon>
        <taxon>Thermoanaerobacterales</taxon>
        <taxon>Thermoanaerobacteraceae</taxon>
        <taxon>Ammonifex</taxon>
    </lineage>
</organism>
<feature type="domain" description="HEPN" evidence="1">
    <location>
        <begin position="13"/>
        <end position="125"/>
    </location>
</feature>
<evidence type="ECO:0000313" key="3">
    <source>
        <dbReference type="Proteomes" id="UP000256329"/>
    </source>
</evidence>
<dbReference type="AlphaFoldDB" id="A0A3D8P672"/>
<evidence type="ECO:0000259" key="1">
    <source>
        <dbReference type="PROSITE" id="PS50910"/>
    </source>
</evidence>
<dbReference type="Proteomes" id="UP000256329">
    <property type="component" value="Unassembled WGS sequence"/>
</dbReference>
<gene>
    <name evidence="2" type="ORF">DXX99_02735</name>
</gene>
<dbReference type="PROSITE" id="PS50910">
    <property type="entry name" value="HEPN"/>
    <property type="match status" value="1"/>
</dbReference>
<dbReference type="Pfam" id="PF05168">
    <property type="entry name" value="HEPN"/>
    <property type="match status" value="1"/>
</dbReference>
<name>A0A3D8P672_9THEO</name>
<comment type="caution">
    <text evidence="2">The sequence shown here is derived from an EMBL/GenBank/DDBJ whole genome shotgun (WGS) entry which is preliminary data.</text>
</comment>